<evidence type="ECO:0000313" key="2">
    <source>
        <dbReference type="Proteomes" id="UP000554482"/>
    </source>
</evidence>
<gene>
    <name evidence="1" type="ORF">FRX31_015583</name>
</gene>
<sequence>MKRKIGDCCSNSNNKDMEIVWQSPANRPERHDYIFHNGRRHVRPYYFEFISHVKNRWAGKTIVDLFAQEFKGRPYNYYVYIVII</sequence>
<evidence type="ECO:0000313" key="1">
    <source>
        <dbReference type="EMBL" id="KAF5194830.1"/>
    </source>
</evidence>
<comment type="caution">
    <text evidence="1">The sequence shown here is derived from an EMBL/GenBank/DDBJ whole genome shotgun (WGS) entry which is preliminary data.</text>
</comment>
<dbReference type="OrthoDB" id="424794at2759"/>
<keyword evidence="2" id="KW-1185">Reference proteome</keyword>
<reference evidence="1 2" key="1">
    <citation type="submission" date="2020-06" db="EMBL/GenBank/DDBJ databases">
        <title>Transcriptomic and genomic resources for Thalictrum thalictroides and T. hernandezii: Facilitating candidate gene discovery in an emerging model plant lineage.</title>
        <authorList>
            <person name="Arias T."/>
            <person name="Riano-Pachon D.M."/>
            <person name="Di Stilio V.S."/>
        </authorList>
    </citation>
    <scope>NUCLEOTIDE SEQUENCE [LARGE SCALE GENOMIC DNA]</scope>
    <source>
        <strain evidence="2">cv. WT478/WT964</strain>
        <tissue evidence="1">Leaves</tissue>
    </source>
</reference>
<dbReference type="Proteomes" id="UP000554482">
    <property type="component" value="Unassembled WGS sequence"/>
</dbReference>
<organism evidence="1 2">
    <name type="scientific">Thalictrum thalictroides</name>
    <name type="common">Rue-anemone</name>
    <name type="synonym">Anemone thalictroides</name>
    <dbReference type="NCBI Taxonomy" id="46969"/>
    <lineage>
        <taxon>Eukaryota</taxon>
        <taxon>Viridiplantae</taxon>
        <taxon>Streptophyta</taxon>
        <taxon>Embryophyta</taxon>
        <taxon>Tracheophyta</taxon>
        <taxon>Spermatophyta</taxon>
        <taxon>Magnoliopsida</taxon>
        <taxon>Ranunculales</taxon>
        <taxon>Ranunculaceae</taxon>
        <taxon>Thalictroideae</taxon>
        <taxon>Thalictrum</taxon>
    </lineage>
</organism>
<name>A0A7J6WDZ4_THATH</name>
<protein>
    <submittedName>
        <fullName evidence="1">Rna pseudouridine synthase</fullName>
    </submittedName>
</protein>
<accession>A0A7J6WDZ4</accession>
<dbReference type="AlphaFoldDB" id="A0A7J6WDZ4"/>
<proteinExistence type="predicted"/>
<dbReference type="EMBL" id="JABWDY010018216">
    <property type="protein sequence ID" value="KAF5194830.1"/>
    <property type="molecule type" value="Genomic_DNA"/>
</dbReference>